<feature type="compositionally biased region" description="Polar residues" evidence="7">
    <location>
        <begin position="193"/>
        <end position="212"/>
    </location>
</feature>
<name>A0ABU1ISH0_9BACL</name>
<dbReference type="RefSeq" id="WP_188774664.1">
    <property type="nucleotide sequence ID" value="NZ_BMMB01000003.1"/>
</dbReference>
<keyword evidence="5 8" id="KW-1133">Transmembrane helix</keyword>
<keyword evidence="11" id="KW-1185">Reference proteome</keyword>
<proteinExistence type="inferred from homology"/>
<dbReference type="Gene3D" id="1.20.1250.20">
    <property type="entry name" value="MFS general substrate transporter like domains"/>
    <property type="match status" value="1"/>
</dbReference>
<dbReference type="SUPFAM" id="SSF103473">
    <property type="entry name" value="MFS general substrate transporter"/>
    <property type="match status" value="1"/>
</dbReference>
<evidence type="ECO:0000256" key="7">
    <source>
        <dbReference type="SAM" id="MobiDB-lite"/>
    </source>
</evidence>
<evidence type="ECO:0000256" key="2">
    <source>
        <dbReference type="ARBA" id="ARBA00008335"/>
    </source>
</evidence>
<dbReference type="Pfam" id="PF07690">
    <property type="entry name" value="MFS_1"/>
    <property type="match status" value="1"/>
</dbReference>
<feature type="transmembrane region" description="Helical" evidence="8">
    <location>
        <begin position="259"/>
        <end position="279"/>
    </location>
</feature>
<dbReference type="InterPro" id="IPR051788">
    <property type="entry name" value="MFS_Transporter"/>
</dbReference>
<keyword evidence="3" id="KW-0813">Transport</keyword>
<dbReference type="InterPro" id="IPR036259">
    <property type="entry name" value="MFS_trans_sf"/>
</dbReference>
<sequence length="442" mass="47020">MATLFLIVIYLAFISLGIPDSMLGAAWPVMHGDIGAPFGSAGLLSIVASGGTIVSSLASGRLIQRLGTGVITLISCCLTAGALLGFAFVPTLAWLIVLCIPLGLGAGAVDSGLNHFVAANYKAHHMSWLHCFWGVGATAGPIIMSHYISSEGSWRSGYTAVAVIQFTLVLILLFTLPLWKKVAELRQSERLAEQSQPNQGTSYDPATMGQGTEDTSAAVSQLELDHEQTDAEGKTTASSASKTDTTARGSLFRIPGVRFTLLTFFFYCGVETTVGLWGASFLVGSRQIEPGLAAGWISLYFAGITIGRLITGFLTLRVTNRMLILLGQVCSAVGALLLILPLPGVLLMMGLILIGIGLAPIFPGLLHETPARFGTENSARLMGYQLAMAYTGITLLPPLFGLVASYIHIGWFPFVIMAFILIMLFCSERVIRAIGKSQNKLT</sequence>
<dbReference type="PROSITE" id="PS50850">
    <property type="entry name" value="MFS"/>
    <property type="match status" value="1"/>
</dbReference>
<feature type="domain" description="Major facilitator superfamily (MFS) profile" evidence="9">
    <location>
        <begin position="5"/>
        <end position="430"/>
    </location>
</feature>
<keyword evidence="4 8" id="KW-0812">Transmembrane</keyword>
<feature type="region of interest" description="Disordered" evidence="7">
    <location>
        <begin position="190"/>
        <end position="212"/>
    </location>
</feature>
<evidence type="ECO:0000256" key="6">
    <source>
        <dbReference type="ARBA" id="ARBA00023136"/>
    </source>
</evidence>
<dbReference type="Proteomes" id="UP001185028">
    <property type="component" value="Unassembled WGS sequence"/>
</dbReference>
<feature type="transmembrane region" description="Helical" evidence="8">
    <location>
        <begin position="160"/>
        <end position="179"/>
    </location>
</feature>
<dbReference type="PANTHER" id="PTHR23514">
    <property type="entry name" value="BYPASS OF STOP CODON PROTEIN 6"/>
    <property type="match status" value="1"/>
</dbReference>
<evidence type="ECO:0000259" key="9">
    <source>
        <dbReference type="PROSITE" id="PS50850"/>
    </source>
</evidence>
<keyword evidence="6 8" id="KW-0472">Membrane</keyword>
<comment type="similarity">
    <text evidence="2">Belongs to the major facilitator superfamily.</text>
</comment>
<feature type="transmembrane region" description="Helical" evidence="8">
    <location>
        <begin position="346"/>
        <end position="366"/>
    </location>
</feature>
<comment type="caution">
    <text evidence="10">The sequence shown here is derived from an EMBL/GenBank/DDBJ whole genome shotgun (WGS) entry which is preliminary data.</text>
</comment>
<feature type="transmembrane region" description="Helical" evidence="8">
    <location>
        <begin position="387"/>
        <end position="405"/>
    </location>
</feature>
<evidence type="ECO:0000256" key="4">
    <source>
        <dbReference type="ARBA" id="ARBA00022692"/>
    </source>
</evidence>
<feature type="transmembrane region" description="Helical" evidence="8">
    <location>
        <begin position="34"/>
        <end position="54"/>
    </location>
</feature>
<evidence type="ECO:0000313" key="11">
    <source>
        <dbReference type="Proteomes" id="UP001185028"/>
    </source>
</evidence>
<feature type="transmembrane region" description="Helical" evidence="8">
    <location>
        <begin position="322"/>
        <end position="340"/>
    </location>
</feature>
<feature type="transmembrane region" description="Helical" evidence="8">
    <location>
        <begin position="411"/>
        <end position="431"/>
    </location>
</feature>
<protein>
    <submittedName>
        <fullName evidence="10">Fucose permease</fullName>
    </submittedName>
</protein>
<evidence type="ECO:0000256" key="5">
    <source>
        <dbReference type="ARBA" id="ARBA00022989"/>
    </source>
</evidence>
<evidence type="ECO:0000256" key="1">
    <source>
        <dbReference type="ARBA" id="ARBA00004651"/>
    </source>
</evidence>
<feature type="transmembrane region" description="Helical" evidence="8">
    <location>
        <begin position="291"/>
        <end position="310"/>
    </location>
</feature>
<dbReference type="InterPro" id="IPR011701">
    <property type="entry name" value="MFS"/>
</dbReference>
<evidence type="ECO:0000313" key="10">
    <source>
        <dbReference type="EMBL" id="MDR6242173.1"/>
    </source>
</evidence>
<feature type="transmembrane region" description="Helical" evidence="8">
    <location>
        <begin position="128"/>
        <end position="148"/>
    </location>
</feature>
<reference evidence="10 11" key="1">
    <citation type="submission" date="2023-07" db="EMBL/GenBank/DDBJ databases">
        <title>Genomic Encyclopedia of Type Strains, Phase IV (KMG-IV): sequencing the most valuable type-strain genomes for metagenomic binning, comparative biology and taxonomic classification.</title>
        <authorList>
            <person name="Goeker M."/>
        </authorList>
    </citation>
    <scope>NUCLEOTIDE SEQUENCE [LARGE SCALE GENOMIC DNA]</scope>
    <source>
        <strain evidence="10 11">DSM 22170</strain>
    </source>
</reference>
<gene>
    <name evidence="10" type="ORF">JOC58_000057</name>
</gene>
<comment type="subcellular location">
    <subcellularLocation>
        <location evidence="1">Cell membrane</location>
        <topology evidence="1">Multi-pass membrane protein</topology>
    </subcellularLocation>
</comment>
<feature type="transmembrane region" description="Helical" evidence="8">
    <location>
        <begin position="66"/>
        <end position="88"/>
    </location>
</feature>
<evidence type="ECO:0000256" key="3">
    <source>
        <dbReference type="ARBA" id="ARBA00022448"/>
    </source>
</evidence>
<evidence type="ECO:0000256" key="8">
    <source>
        <dbReference type="SAM" id="Phobius"/>
    </source>
</evidence>
<organism evidence="10 11">
    <name type="scientific">Paenibacillus hunanensis</name>
    <dbReference type="NCBI Taxonomy" id="539262"/>
    <lineage>
        <taxon>Bacteria</taxon>
        <taxon>Bacillati</taxon>
        <taxon>Bacillota</taxon>
        <taxon>Bacilli</taxon>
        <taxon>Bacillales</taxon>
        <taxon>Paenibacillaceae</taxon>
        <taxon>Paenibacillus</taxon>
    </lineage>
</organism>
<dbReference type="InterPro" id="IPR020846">
    <property type="entry name" value="MFS_dom"/>
</dbReference>
<feature type="transmembrane region" description="Helical" evidence="8">
    <location>
        <begin position="94"/>
        <end position="116"/>
    </location>
</feature>
<dbReference type="EMBL" id="JAVDQH010000001">
    <property type="protein sequence ID" value="MDR6242173.1"/>
    <property type="molecule type" value="Genomic_DNA"/>
</dbReference>
<accession>A0ABU1ISH0</accession>
<dbReference type="PANTHER" id="PTHR23514:SF3">
    <property type="entry name" value="BYPASS OF STOP CODON PROTEIN 6"/>
    <property type="match status" value="1"/>
</dbReference>